<keyword evidence="5" id="KW-0812">Transmembrane</keyword>
<evidence type="ECO:0000313" key="8">
    <source>
        <dbReference type="EMBL" id="KAK5952778.1"/>
    </source>
</evidence>
<keyword evidence="5" id="KW-1133">Transmembrane helix</keyword>
<dbReference type="InterPro" id="IPR013752">
    <property type="entry name" value="KPA_reductase"/>
</dbReference>
<dbReference type="InterPro" id="IPR013328">
    <property type="entry name" value="6PGD_dom2"/>
</dbReference>
<evidence type="ECO:0000313" key="9">
    <source>
        <dbReference type="Proteomes" id="UP001316803"/>
    </source>
</evidence>
<dbReference type="InterPro" id="IPR051402">
    <property type="entry name" value="KPR-Related"/>
</dbReference>
<feature type="transmembrane region" description="Helical" evidence="5">
    <location>
        <begin position="7"/>
        <end position="24"/>
    </location>
</feature>
<dbReference type="PANTHER" id="PTHR21708">
    <property type="entry name" value="PROBABLE 2-DEHYDROPANTOATE 2-REDUCTASE"/>
    <property type="match status" value="1"/>
</dbReference>
<dbReference type="SUPFAM" id="SSF51735">
    <property type="entry name" value="NAD(P)-binding Rossmann-fold domains"/>
    <property type="match status" value="1"/>
</dbReference>
<dbReference type="AlphaFoldDB" id="A0AAN8EJE5"/>
<comment type="caution">
    <text evidence="8">The sequence shown here is derived from an EMBL/GenBank/DDBJ whole genome shotgun (WGS) entry which is preliminary data.</text>
</comment>
<dbReference type="Gene3D" id="1.10.1040.10">
    <property type="entry name" value="N-(1-d-carboxylethyl)-l-norvaline Dehydrogenase, domain 2"/>
    <property type="match status" value="1"/>
</dbReference>
<feature type="domain" description="Ketopantoate reductase N-terminal" evidence="6">
    <location>
        <begin position="8"/>
        <end position="157"/>
    </location>
</feature>
<keyword evidence="5" id="KW-0472">Membrane</keyword>
<dbReference type="GO" id="GO:0015940">
    <property type="term" value="P:pantothenate biosynthetic process"/>
    <property type="evidence" value="ECO:0007669"/>
    <property type="project" value="InterPro"/>
</dbReference>
<dbReference type="PANTHER" id="PTHR21708:SF40">
    <property type="entry name" value="REDUCTASE FAMILY PROTEIN, PUTATIVE (AFU_ORTHOLOGUE AFUA_2G14497)-RELATED"/>
    <property type="match status" value="1"/>
</dbReference>
<dbReference type="FunFam" id="1.10.1040.10:FF:000017">
    <property type="entry name" value="2-dehydropantoate 2-reductase"/>
    <property type="match status" value="1"/>
</dbReference>
<comment type="catalytic activity">
    <reaction evidence="4">
        <text>(R)-pantoate + NADP(+) = 2-dehydropantoate + NADPH + H(+)</text>
        <dbReference type="Rhea" id="RHEA:16233"/>
        <dbReference type="ChEBI" id="CHEBI:11561"/>
        <dbReference type="ChEBI" id="CHEBI:15378"/>
        <dbReference type="ChEBI" id="CHEBI:15980"/>
        <dbReference type="ChEBI" id="CHEBI:57783"/>
        <dbReference type="ChEBI" id="CHEBI:58349"/>
        <dbReference type="EC" id="1.1.1.169"/>
    </reaction>
</comment>
<dbReference type="GO" id="GO:0005737">
    <property type="term" value="C:cytoplasm"/>
    <property type="evidence" value="ECO:0007669"/>
    <property type="project" value="TreeGrafter"/>
</dbReference>
<dbReference type="Proteomes" id="UP001316803">
    <property type="component" value="Unassembled WGS sequence"/>
</dbReference>
<keyword evidence="9" id="KW-1185">Reference proteome</keyword>
<protein>
    <recommendedName>
        <fullName evidence="4">2-dehydropantoate 2-reductase</fullName>
        <ecNumber evidence="4">1.1.1.169</ecNumber>
    </recommendedName>
    <alternativeName>
        <fullName evidence="4">Ketopantoate reductase</fullName>
    </alternativeName>
</protein>
<dbReference type="GO" id="GO:0008677">
    <property type="term" value="F:2-dehydropantoate 2-reductase activity"/>
    <property type="evidence" value="ECO:0007669"/>
    <property type="project" value="UniProtKB-EC"/>
</dbReference>
<keyword evidence="3 4" id="KW-0560">Oxidoreductase</keyword>
<reference evidence="8 9" key="1">
    <citation type="submission" date="2022-12" db="EMBL/GenBank/DDBJ databases">
        <title>Genomic features and morphological characterization of a novel Knufia sp. strain isolated from spacecraft assembly facility.</title>
        <authorList>
            <person name="Teixeira M."/>
            <person name="Chander A.M."/>
            <person name="Stajich J.E."/>
            <person name="Venkateswaran K."/>
        </authorList>
    </citation>
    <scope>NUCLEOTIDE SEQUENCE [LARGE SCALE GENOMIC DNA]</scope>
    <source>
        <strain evidence="8 9">FJI-L2-BK-P2</strain>
    </source>
</reference>
<evidence type="ECO:0000256" key="4">
    <source>
        <dbReference type="RuleBase" id="RU362068"/>
    </source>
</evidence>
<comment type="similarity">
    <text evidence="1 4">Belongs to the ketopantoate reductase family.</text>
</comment>
<dbReference type="NCBIfam" id="TIGR00745">
    <property type="entry name" value="apbA_panE"/>
    <property type="match status" value="1"/>
</dbReference>
<dbReference type="Gene3D" id="3.40.50.720">
    <property type="entry name" value="NAD(P)-binding Rossmann-like Domain"/>
    <property type="match status" value="1"/>
</dbReference>
<evidence type="ECO:0000259" key="7">
    <source>
        <dbReference type="Pfam" id="PF08546"/>
    </source>
</evidence>
<evidence type="ECO:0000256" key="5">
    <source>
        <dbReference type="SAM" id="Phobius"/>
    </source>
</evidence>
<proteinExistence type="inferred from homology"/>
<dbReference type="InterPro" id="IPR036291">
    <property type="entry name" value="NAD(P)-bd_dom_sf"/>
</dbReference>
<dbReference type="InterPro" id="IPR003710">
    <property type="entry name" value="ApbA"/>
</dbReference>
<dbReference type="SUPFAM" id="SSF48179">
    <property type="entry name" value="6-phosphogluconate dehydrogenase C-terminal domain-like"/>
    <property type="match status" value="1"/>
</dbReference>
<keyword evidence="2 4" id="KW-0521">NADP</keyword>
<dbReference type="FunFam" id="3.40.50.720:FF:000609">
    <property type="entry name" value="2-dehydropantoate 2-reductase"/>
    <property type="match status" value="1"/>
</dbReference>
<evidence type="ECO:0000259" key="6">
    <source>
        <dbReference type="Pfam" id="PF02558"/>
    </source>
</evidence>
<evidence type="ECO:0000256" key="2">
    <source>
        <dbReference type="ARBA" id="ARBA00022857"/>
    </source>
</evidence>
<organism evidence="8 9">
    <name type="scientific">Knufia fluminis</name>
    <dbReference type="NCBI Taxonomy" id="191047"/>
    <lineage>
        <taxon>Eukaryota</taxon>
        <taxon>Fungi</taxon>
        <taxon>Dikarya</taxon>
        <taxon>Ascomycota</taxon>
        <taxon>Pezizomycotina</taxon>
        <taxon>Eurotiomycetes</taxon>
        <taxon>Chaetothyriomycetidae</taxon>
        <taxon>Chaetothyriales</taxon>
        <taxon>Trichomeriaceae</taxon>
        <taxon>Knufia</taxon>
    </lineage>
</organism>
<dbReference type="Pfam" id="PF02558">
    <property type="entry name" value="ApbA"/>
    <property type="match status" value="1"/>
</dbReference>
<dbReference type="EMBL" id="JAKLMC020000014">
    <property type="protein sequence ID" value="KAK5952778.1"/>
    <property type="molecule type" value="Genomic_DNA"/>
</dbReference>
<dbReference type="EC" id="1.1.1.169" evidence="4"/>
<gene>
    <name evidence="8" type="ORF">OHC33_006371</name>
</gene>
<name>A0AAN8EJE5_9EURO</name>
<comment type="function">
    <text evidence="4">Catalyzes the NADPH-dependent reduction of ketopantoate into pantoic acid.</text>
</comment>
<accession>A0AAN8EJE5</accession>
<dbReference type="InterPro" id="IPR008927">
    <property type="entry name" value="6-PGluconate_DH-like_C_sf"/>
</dbReference>
<dbReference type="Pfam" id="PF08546">
    <property type="entry name" value="ApbA_C"/>
    <property type="match status" value="1"/>
</dbReference>
<dbReference type="InterPro" id="IPR013332">
    <property type="entry name" value="KPR_N"/>
</dbReference>
<feature type="domain" description="Ketopantoate reductase C-terminal" evidence="7">
    <location>
        <begin position="189"/>
        <end position="310"/>
    </location>
</feature>
<evidence type="ECO:0000256" key="3">
    <source>
        <dbReference type="ARBA" id="ARBA00023002"/>
    </source>
</evidence>
<evidence type="ECO:0000256" key="1">
    <source>
        <dbReference type="ARBA" id="ARBA00007870"/>
    </source>
</evidence>
<sequence>MSQQIDVLLYGLGAIGSFYAFILSRCKEVRLTVVARSNYEAVKSNGLKVISENHGEHVVQPFKVVKTPAEADQTFDYIVCAHKAIGQDAVPEQLKPVVGDKTTIVLIQNGVGNEEPFRAAFPQCTILSCVTWVGARQNTPGVINHTKSEDMQIGLFPNNDLDKATEKARLDKFAGLLTEGKTVFQVVDNVQVQRWEKVVWNAAWNSITTLTMLDTQTWLKSSPDAMPLTRKVMAEVIDVAKKCGVPLEYELIDRLINKILAMPGIGSSMQTDAKNGRPLELDVILGTPVRKGRELGVSIPTVETIYVLLLGVNRRLENALSSSS</sequence>